<dbReference type="RefSeq" id="WP_020951315.1">
    <property type="nucleotide sequence ID" value="NC_022041.1"/>
</dbReference>
<dbReference type="PANTHER" id="PTHR34977">
    <property type="entry name" value="UPF0337 PROTEIN YJBJ"/>
    <property type="match status" value="1"/>
</dbReference>
<dbReference type="PATRIC" id="fig|1367847.3.peg.2613"/>
<dbReference type="STRING" id="1367847.JCM7686_2609"/>
<dbReference type="SUPFAM" id="SSF69047">
    <property type="entry name" value="Hypothetical protein YjbJ"/>
    <property type="match status" value="1"/>
</dbReference>
<evidence type="ECO:0000313" key="3">
    <source>
        <dbReference type="EMBL" id="AGT09677.1"/>
    </source>
</evidence>
<dbReference type="InterPro" id="IPR026042">
    <property type="entry name" value="YjbJ"/>
</dbReference>
<dbReference type="InterPro" id="IPR036629">
    <property type="entry name" value="YjbJ_sf"/>
</dbReference>
<evidence type="ECO:0000259" key="2">
    <source>
        <dbReference type="Pfam" id="PF05532"/>
    </source>
</evidence>
<dbReference type="InterPro" id="IPR008462">
    <property type="entry name" value="CsbD"/>
</dbReference>
<keyword evidence="4" id="KW-1185">Reference proteome</keyword>
<proteinExistence type="inferred from homology"/>
<dbReference type="AlphaFoldDB" id="S5XWL1"/>
<dbReference type="KEGG" id="pami:JCM7686_2609"/>
<dbReference type="eggNOG" id="COG3237">
    <property type="taxonomic scope" value="Bacteria"/>
</dbReference>
<dbReference type="PANTHER" id="PTHR34977:SF1">
    <property type="entry name" value="UPF0337 PROTEIN YJBJ"/>
    <property type="match status" value="1"/>
</dbReference>
<dbReference type="Proteomes" id="UP000015480">
    <property type="component" value="Chromosome"/>
</dbReference>
<reference evidence="3 4" key="1">
    <citation type="journal article" date="2014" name="BMC Genomics">
        <title>Architecture and functions of a multipartite genome of the methylotrophic bacterium Paracoccus aminophilus JCM 7686, containing primary and secondary chromids.</title>
        <authorList>
            <person name="Dziewit L."/>
            <person name="Czarnecki J."/>
            <person name="Wibberg D."/>
            <person name="Radlinska M."/>
            <person name="Mrozek P."/>
            <person name="Szymczak M."/>
            <person name="Schluter A."/>
            <person name="Puhler A."/>
            <person name="Bartosik D."/>
        </authorList>
    </citation>
    <scope>NUCLEOTIDE SEQUENCE [LARGE SCALE GENOMIC DNA]</scope>
    <source>
        <strain evidence="3">JCM 7686</strain>
    </source>
</reference>
<name>S5XWL1_PARAH</name>
<comment type="similarity">
    <text evidence="1">Belongs to the UPF0337 (CsbD) family.</text>
</comment>
<protein>
    <recommendedName>
        <fullName evidence="2">CsbD-like domain-containing protein</fullName>
    </recommendedName>
</protein>
<dbReference type="Gene3D" id="1.10.1470.10">
    <property type="entry name" value="YjbJ"/>
    <property type="match status" value="1"/>
</dbReference>
<dbReference type="OrthoDB" id="9796058at2"/>
<organism evidence="3 4">
    <name type="scientific">Paracoccus aminophilus JCM 7686</name>
    <dbReference type="NCBI Taxonomy" id="1367847"/>
    <lineage>
        <taxon>Bacteria</taxon>
        <taxon>Pseudomonadati</taxon>
        <taxon>Pseudomonadota</taxon>
        <taxon>Alphaproteobacteria</taxon>
        <taxon>Rhodobacterales</taxon>
        <taxon>Paracoccaceae</taxon>
        <taxon>Paracoccus</taxon>
    </lineage>
</organism>
<dbReference type="HOGENOM" id="CLU_135567_4_1_5"/>
<sequence length="68" mass="8033">MNWDIIQGKWDQMKGSIKEKWGDLTDDELTQISGQQDKLSGKLQEKYGWTKDRAEDEINRFLVDKDKT</sequence>
<dbReference type="PIRSF" id="PIRSF039008">
    <property type="entry name" value="YjbJ"/>
    <property type="match status" value="1"/>
</dbReference>
<accession>S5XWL1</accession>
<evidence type="ECO:0000256" key="1">
    <source>
        <dbReference type="ARBA" id="ARBA00009129"/>
    </source>
</evidence>
<evidence type="ECO:0000313" key="4">
    <source>
        <dbReference type="Proteomes" id="UP000015480"/>
    </source>
</evidence>
<feature type="domain" description="CsbD-like" evidence="2">
    <location>
        <begin position="4"/>
        <end position="56"/>
    </location>
</feature>
<dbReference type="EMBL" id="CP006650">
    <property type="protein sequence ID" value="AGT09677.1"/>
    <property type="molecule type" value="Genomic_DNA"/>
</dbReference>
<gene>
    <name evidence="3" type="ORF">JCM7686_2609</name>
</gene>
<dbReference type="Pfam" id="PF05532">
    <property type="entry name" value="CsbD"/>
    <property type="match status" value="1"/>
</dbReference>
<dbReference type="InterPro" id="IPR050423">
    <property type="entry name" value="UPF0337_stress_rsp"/>
</dbReference>